<feature type="chain" id="PRO_5046306924" evidence="2">
    <location>
        <begin position="20"/>
        <end position="250"/>
    </location>
</feature>
<feature type="region of interest" description="Disordered" evidence="1">
    <location>
        <begin position="196"/>
        <end position="215"/>
    </location>
</feature>
<evidence type="ECO:0000256" key="1">
    <source>
        <dbReference type="SAM" id="MobiDB-lite"/>
    </source>
</evidence>
<organism evidence="3 4">
    <name type="scientific">Aspergillus keveii</name>
    <dbReference type="NCBI Taxonomy" id="714993"/>
    <lineage>
        <taxon>Eukaryota</taxon>
        <taxon>Fungi</taxon>
        <taxon>Dikarya</taxon>
        <taxon>Ascomycota</taxon>
        <taxon>Pezizomycotina</taxon>
        <taxon>Eurotiomycetes</taxon>
        <taxon>Eurotiomycetidae</taxon>
        <taxon>Eurotiales</taxon>
        <taxon>Aspergillaceae</taxon>
        <taxon>Aspergillus</taxon>
        <taxon>Aspergillus subgen. Nidulantes</taxon>
    </lineage>
</organism>
<dbReference type="Proteomes" id="UP001610563">
    <property type="component" value="Unassembled WGS sequence"/>
</dbReference>
<feature type="region of interest" description="Disordered" evidence="1">
    <location>
        <begin position="126"/>
        <end position="168"/>
    </location>
</feature>
<evidence type="ECO:0000313" key="4">
    <source>
        <dbReference type="Proteomes" id="UP001610563"/>
    </source>
</evidence>
<feature type="compositionally biased region" description="Low complexity" evidence="1">
    <location>
        <begin position="147"/>
        <end position="159"/>
    </location>
</feature>
<proteinExistence type="predicted"/>
<reference evidence="3 4" key="1">
    <citation type="submission" date="2024-07" db="EMBL/GenBank/DDBJ databases">
        <title>Section-level genome sequencing and comparative genomics of Aspergillus sections Usti and Cavernicolus.</title>
        <authorList>
            <consortium name="Lawrence Berkeley National Laboratory"/>
            <person name="Nybo J.L."/>
            <person name="Vesth T.C."/>
            <person name="Theobald S."/>
            <person name="Frisvad J.C."/>
            <person name="Larsen T.O."/>
            <person name="Kjaerboelling I."/>
            <person name="Rothschild-Mancinelli K."/>
            <person name="Lyhne E.K."/>
            <person name="Kogle M.E."/>
            <person name="Barry K."/>
            <person name="Clum A."/>
            <person name="Na H."/>
            <person name="Ledsgaard L."/>
            <person name="Lin J."/>
            <person name="Lipzen A."/>
            <person name="Kuo A."/>
            <person name="Riley R."/>
            <person name="Mondo S."/>
            <person name="Labutti K."/>
            <person name="Haridas S."/>
            <person name="Pangalinan J."/>
            <person name="Salamov A.A."/>
            <person name="Simmons B.A."/>
            <person name="Magnuson J.K."/>
            <person name="Chen J."/>
            <person name="Drula E."/>
            <person name="Henrissat B."/>
            <person name="Wiebenga A."/>
            <person name="Lubbers R.J."/>
            <person name="Gomes A.C."/>
            <person name="Makela M.R."/>
            <person name="Stajich J."/>
            <person name="Grigoriev I.V."/>
            <person name="Mortensen U.H."/>
            <person name="De Vries R.P."/>
            <person name="Baker S.E."/>
            <person name="Andersen M.R."/>
        </authorList>
    </citation>
    <scope>NUCLEOTIDE SEQUENCE [LARGE SCALE GENOMIC DNA]</scope>
    <source>
        <strain evidence="3 4">CBS 209.92</strain>
    </source>
</reference>
<evidence type="ECO:0000313" key="3">
    <source>
        <dbReference type="EMBL" id="KAL2786072.1"/>
    </source>
</evidence>
<gene>
    <name evidence="3" type="ORF">BJX66DRAFT_342462</name>
</gene>
<sequence>MHYLRYIAIGLMSTIGALGVDVTATVNGTEIQQAADQLLSFFPSATPFTANFTVPGGNLIQPPSSIINDIITGIPPTVLAQLLIPTARSSIASEFQAGNTPDWYNDLPSEVKSYVAAIRSQVGAGNVDLSATPTPAPSSSSEDSDSGDSGSGDSDNGDSPASETSSGFAARATGEVAASLTLNRAKTILSHQTQLLTTTASPTQKPELIPPYPSRTDIEITSRTHNPTRNTFTHFIDRTAILPLDQIDAS</sequence>
<feature type="signal peptide" evidence="2">
    <location>
        <begin position="1"/>
        <end position="19"/>
    </location>
</feature>
<accession>A0ABR4FST7</accession>
<name>A0ABR4FST7_9EURO</name>
<dbReference type="EMBL" id="JBFTWV010000126">
    <property type="protein sequence ID" value="KAL2786072.1"/>
    <property type="molecule type" value="Genomic_DNA"/>
</dbReference>
<protein>
    <submittedName>
        <fullName evidence="3">Uncharacterized protein</fullName>
    </submittedName>
</protein>
<comment type="caution">
    <text evidence="3">The sequence shown here is derived from an EMBL/GenBank/DDBJ whole genome shotgun (WGS) entry which is preliminary data.</text>
</comment>
<keyword evidence="2" id="KW-0732">Signal</keyword>
<evidence type="ECO:0000256" key="2">
    <source>
        <dbReference type="SAM" id="SignalP"/>
    </source>
</evidence>
<keyword evidence="4" id="KW-1185">Reference proteome</keyword>